<reference evidence="2 3" key="1">
    <citation type="journal article" date="2015" name="Proc. Natl. Acad. Sci. U.S.A.">
        <title>The resurrection genome of Boea hygrometrica: A blueprint for survival of dehydration.</title>
        <authorList>
            <person name="Xiao L."/>
            <person name="Yang G."/>
            <person name="Zhang L."/>
            <person name="Yang X."/>
            <person name="Zhao S."/>
            <person name="Ji Z."/>
            <person name="Zhou Q."/>
            <person name="Hu M."/>
            <person name="Wang Y."/>
            <person name="Chen M."/>
            <person name="Xu Y."/>
            <person name="Jin H."/>
            <person name="Xiao X."/>
            <person name="Hu G."/>
            <person name="Bao F."/>
            <person name="Hu Y."/>
            <person name="Wan P."/>
            <person name="Li L."/>
            <person name="Deng X."/>
            <person name="Kuang T."/>
            <person name="Xiang C."/>
            <person name="Zhu J.K."/>
            <person name="Oliver M.J."/>
            <person name="He Y."/>
        </authorList>
    </citation>
    <scope>NUCLEOTIDE SEQUENCE [LARGE SCALE GENOMIC DNA]</scope>
    <source>
        <strain evidence="3">cv. XS01</strain>
    </source>
</reference>
<accession>A0A2Z7C1W7</accession>
<protein>
    <submittedName>
        <fullName evidence="2">F-box/kelch-repeat protein-like</fullName>
    </submittedName>
</protein>
<evidence type="ECO:0000313" key="3">
    <source>
        <dbReference type="Proteomes" id="UP000250235"/>
    </source>
</evidence>
<organism evidence="2 3">
    <name type="scientific">Dorcoceras hygrometricum</name>
    <dbReference type="NCBI Taxonomy" id="472368"/>
    <lineage>
        <taxon>Eukaryota</taxon>
        <taxon>Viridiplantae</taxon>
        <taxon>Streptophyta</taxon>
        <taxon>Embryophyta</taxon>
        <taxon>Tracheophyta</taxon>
        <taxon>Spermatophyta</taxon>
        <taxon>Magnoliopsida</taxon>
        <taxon>eudicotyledons</taxon>
        <taxon>Gunneridae</taxon>
        <taxon>Pentapetalae</taxon>
        <taxon>asterids</taxon>
        <taxon>lamiids</taxon>
        <taxon>Lamiales</taxon>
        <taxon>Gesneriaceae</taxon>
        <taxon>Didymocarpoideae</taxon>
        <taxon>Trichosporeae</taxon>
        <taxon>Loxocarpinae</taxon>
        <taxon>Dorcoceras</taxon>
    </lineage>
</organism>
<feature type="signal peptide" evidence="1">
    <location>
        <begin position="1"/>
        <end position="20"/>
    </location>
</feature>
<feature type="chain" id="PRO_5016458212" evidence="1">
    <location>
        <begin position="21"/>
        <end position="111"/>
    </location>
</feature>
<proteinExistence type="predicted"/>
<dbReference type="Proteomes" id="UP000250235">
    <property type="component" value="Unassembled WGS sequence"/>
</dbReference>
<dbReference type="EMBL" id="KV001985">
    <property type="protein sequence ID" value="KZV38285.1"/>
    <property type="molecule type" value="Genomic_DNA"/>
</dbReference>
<keyword evidence="1" id="KW-0732">Signal</keyword>
<dbReference type="AlphaFoldDB" id="A0A2Z7C1W7"/>
<evidence type="ECO:0000313" key="2">
    <source>
        <dbReference type="EMBL" id="KZV38285.1"/>
    </source>
</evidence>
<evidence type="ECO:0000256" key="1">
    <source>
        <dbReference type="SAM" id="SignalP"/>
    </source>
</evidence>
<name>A0A2Z7C1W7_9LAMI</name>
<gene>
    <name evidence="2" type="ORF">F511_26326</name>
</gene>
<sequence>MKICWFWFELKLLLVDFVFSARLNEEVTRVSQHFGLLTIISADAFVKRDQQMARLCESVEVTSFGLVDASSFCVISRNQQIDCIRERELSAALSCFGLRELLSADGCYGVV</sequence>
<keyword evidence="3" id="KW-1185">Reference proteome</keyword>